<dbReference type="SUPFAM" id="SSF46689">
    <property type="entry name" value="Homeodomain-like"/>
    <property type="match status" value="2"/>
</dbReference>
<keyword evidence="2" id="KW-0238">DNA-binding</keyword>
<keyword evidence="3" id="KW-0804">Transcription</keyword>
<dbReference type="RefSeq" id="WP_185128712.1">
    <property type="nucleotide sequence ID" value="NZ_JACJVO010000009.1"/>
</dbReference>
<dbReference type="PROSITE" id="PS01124">
    <property type="entry name" value="HTH_ARAC_FAMILY_2"/>
    <property type="match status" value="1"/>
</dbReference>
<dbReference type="Pfam" id="PF12833">
    <property type="entry name" value="HTH_18"/>
    <property type="match status" value="1"/>
</dbReference>
<organism evidence="5 6">
    <name type="scientific">Cohnella zeiphila</name>
    <dbReference type="NCBI Taxonomy" id="2761120"/>
    <lineage>
        <taxon>Bacteria</taxon>
        <taxon>Bacillati</taxon>
        <taxon>Bacillota</taxon>
        <taxon>Bacilli</taxon>
        <taxon>Bacillales</taxon>
        <taxon>Paenibacillaceae</taxon>
        <taxon>Cohnella</taxon>
    </lineage>
</organism>
<proteinExistence type="predicted"/>
<evidence type="ECO:0000256" key="2">
    <source>
        <dbReference type="ARBA" id="ARBA00023125"/>
    </source>
</evidence>
<dbReference type="InterPro" id="IPR018060">
    <property type="entry name" value="HTH_AraC"/>
</dbReference>
<dbReference type="Gene3D" id="1.10.10.60">
    <property type="entry name" value="Homeodomain-like"/>
    <property type="match status" value="2"/>
</dbReference>
<name>A0A7X0SJD6_9BACL</name>
<feature type="domain" description="HTH araC/xylS-type" evidence="4">
    <location>
        <begin position="164"/>
        <end position="262"/>
    </location>
</feature>
<evidence type="ECO:0000256" key="3">
    <source>
        <dbReference type="ARBA" id="ARBA00023163"/>
    </source>
</evidence>
<dbReference type="EMBL" id="JACJVO010000009">
    <property type="protein sequence ID" value="MBB6731068.1"/>
    <property type="molecule type" value="Genomic_DNA"/>
</dbReference>
<keyword evidence="6" id="KW-1185">Reference proteome</keyword>
<dbReference type="Proteomes" id="UP000564644">
    <property type="component" value="Unassembled WGS sequence"/>
</dbReference>
<protein>
    <submittedName>
        <fullName evidence="5">Helix-turn-helix transcriptional regulator</fullName>
    </submittedName>
</protein>
<evidence type="ECO:0000259" key="4">
    <source>
        <dbReference type="PROSITE" id="PS01124"/>
    </source>
</evidence>
<comment type="caution">
    <text evidence="5">The sequence shown here is derived from an EMBL/GenBank/DDBJ whole genome shotgun (WGS) entry which is preliminary data.</text>
</comment>
<dbReference type="PANTHER" id="PTHR43280">
    <property type="entry name" value="ARAC-FAMILY TRANSCRIPTIONAL REGULATOR"/>
    <property type="match status" value="1"/>
</dbReference>
<gene>
    <name evidence="5" type="ORF">H7C18_09140</name>
</gene>
<keyword evidence="1" id="KW-0805">Transcription regulation</keyword>
<evidence type="ECO:0000313" key="5">
    <source>
        <dbReference type="EMBL" id="MBB6731068.1"/>
    </source>
</evidence>
<dbReference type="GO" id="GO:0043565">
    <property type="term" value="F:sequence-specific DNA binding"/>
    <property type="evidence" value="ECO:0007669"/>
    <property type="project" value="InterPro"/>
</dbReference>
<accession>A0A7X0SJD6</accession>
<dbReference type="PANTHER" id="PTHR43280:SF2">
    <property type="entry name" value="HTH-TYPE TRANSCRIPTIONAL REGULATOR EXSA"/>
    <property type="match status" value="1"/>
</dbReference>
<evidence type="ECO:0000313" key="6">
    <source>
        <dbReference type="Proteomes" id="UP000564644"/>
    </source>
</evidence>
<dbReference type="InterPro" id="IPR009057">
    <property type="entry name" value="Homeodomain-like_sf"/>
</dbReference>
<dbReference type="GO" id="GO:0003700">
    <property type="term" value="F:DNA-binding transcription factor activity"/>
    <property type="evidence" value="ECO:0007669"/>
    <property type="project" value="InterPro"/>
</dbReference>
<evidence type="ECO:0000256" key="1">
    <source>
        <dbReference type="ARBA" id="ARBA00023015"/>
    </source>
</evidence>
<dbReference type="AlphaFoldDB" id="A0A7X0SJD6"/>
<dbReference type="SMART" id="SM00342">
    <property type="entry name" value="HTH_ARAC"/>
    <property type="match status" value="1"/>
</dbReference>
<sequence>MSFQQLADLIPELIGIETGHRSRTIDEPAGTYVLLSVRRGHVRIRPAGAEPLVCAQGYACHPGRGPYRIEAPKTKEADYVLLYYRMLPADGSWSLEGPLQTVSETKIRYMLDELLSMKAPVGAAVEREAAFRYKQRMMLERVLYIYLYETGLKPADGPSADALAETLSYLNEHYMLKLTLPMLAKRAGMSEGHFTVLFKRLTGTTMTGYLRALRIEKAKRMFEETRLSAKEIAQRVGFADYFHFSRVFKQEAGLSPLGYKQERERNLKI</sequence>
<reference evidence="5 6" key="1">
    <citation type="submission" date="2020-08" db="EMBL/GenBank/DDBJ databases">
        <title>Cohnella phylogeny.</title>
        <authorList>
            <person name="Dunlap C."/>
        </authorList>
    </citation>
    <scope>NUCLEOTIDE SEQUENCE [LARGE SCALE GENOMIC DNA]</scope>
    <source>
        <strain evidence="5 6">CBP 2801</strain>
    </source>
</reference>